<keyword evidence="19 25" id="KW-0472">Membrane</keyword>
<sequence>MNNTKINAKDGMQKFGKFLSGMVMPNIGAFIAWGLITALFISTGWAPNEKLNGLVDPMVKFLLPLLIAYTGGKMIGDVRGGVMGAIATMGVIIGADIPMFIGAMIMGPLAGFVIKQFDRVVQGKVPAGFEMLVNNFSIGILGMLMAILGFYAVGPLVVMATGFLAAGVSIIVSKGLLPLVSIFIEPAKVLFLNNAINHGVLGPIGIEQAQQAGKSIMFLLEANPGPGLGIILAYWMYSKGSVKQSAPGAAIIHFFGGIHEIYFPYVLMNPILIIAAILGGAAGVLTFSIFGAGLVATASPGSIFALMALAPKGGVFGILVGVLVATAVSFIVAAPFVKRAAKNGGAEDLEEAKNKMKNMKNTTTISINKDTVKKIVFACDAGMGSSAMGATKFRNRIKSLGLGITVTNSSVDDIPKDTDIVVSHVKLIERAKASSPQADHVFIENFLQDSKLDELYLILETKVNSKGLEEKEIEEVQVVEKEVATTDKSSILTENNILLGLESESKEDAITRAGRLLVKGGYVKEGYIDAMHEREKVVTTYIGMGVAIPHGIGEAKKQIEKSGVVVLQYPNGVKFGDELAYLVIGIAGAGDEHLEILSNIATSLENPDLVEKLNSTKNKQDILSVF</sequence>
<evidence type="ECO:0000256" key="15">
    <source>
        <dbReference type="ARBA" id="ARBA00022683"/>
    </source>
</evidence>
<feature type="transmembrane region" description="Helical" evidence="25">
    <location>
        <begin position="315"/>
        <end position="337"/>
    </location>
</feature>
<dbReference type="Gene3D" id="3.40.930.10">
    <property type="entry name" value="Mannitol-specific EII, Chain A"/>
    <property type="match status" value="1"/>
</dbReference>
<dbReference type="InterPro" id="IPR029503">
    <property type="entry name" value="PTS_EIIB_mannitol"/>
</dbReference>
<dbReference type="InterPro" id="IPR003501">
    <property type="entry name" value="PTS_EIIB_2/3"/>
</dbReference>
<evidence type="ECO:0000256" key="12">
    <source>
        <dbReference type="ARBA" id="ARBA00022553"/>
    </source>
</evidence>
<protein>
    <recommendedName>
        <fullName evidence="6">Mannitol-specific phosphotransferase enzyme IIA component</fullName>
        <ecNumber evidence="5">2.7.1.197</ecNumber>
    </recommendedName>
    <alternativeName>
        <fullName evidence="22">EIIA</fullName>
    </alternativeName>
    <alternativeName>
        <fullName evidence="24">EIICB-Mtl</fullName>
    </alternativeName>
    <alternativeName>
        <fullName evidence="21">EIICBA-Mtl</fullName>
    </alternativeName>
    <alternativeName>
        <fullName evidence="23">EIII</fullName>
    </alternativeName>
    <alternativeName>
        <fullName evidence="20">PTS system mannitol-specific EIIA component</fullName>
    </alternativeName>
    <alternativeName>
        <fullName evidence="8">PTS system mannitol-specific EIICB component</fullName>
    </alternativeName>
    <alternativeName>
        <fullName evidence="7">PTS system mannitol-specific EIICBA component</fullName>
    </alternativeName>
</protein>
<keyword evidence="30" id="KW-1185">Reference proteome</keyword>
<keyword evidence="10" id="KW-1003">Cell membrane</keyword>
<evidence type="ECO:0000256" key="4">
    <source>
        <dbReference type="ARBA" id="ARBA00011738"/>
    </source>
</evidence>
<dbReference type="Gene3D" id="3.40.50.2300">
    <property type="match status" value="1"/>
</dbReference>
<dbReference type="InterPro" id="IPR050893">
    <property type="entry name" value="Sugar_PTS"/>
</dbReference>
<evidence type="ECO:0000256" key="3">
    <source>
        <dbReference type="ARBA" id="ARBA00004429"/>
    </source>
</evidence>
<feature type="transmembrane region" description="Helical" evidence="25">
    <location>
        <begin position="82"/>
        <end position="111"/>
    </location>
</feature>
<evidence type="ECO:0000256" key="7">
    <source>
        <dbReference type="ARBA" id="ARBA00015039"/>
    </source>
</evidence>
<dbReference type="PROSITE" id="PS51094">
    <property type="entry name" value="PTS_EIIA_TYPE_2"/>
    <property type="match status" value="1"/>
</dbReference>
<dbReference type="InterPro" id="IPR004718">
    <property type="entry name" value="PTS_IIC_mtl"/>
</dbReference>
<evidence type="ECO:0000256" key="16">
    <source>
        <dbReference type="ARBA" id="ARBA00022692"/>
    </source>
</evidence>
<accession>A0ABP2ATJ0</accession>
<feature type="domain" description="PTS EIIA type-2" evidence="26">
    <location>
        <begin position="490"/>
        <end position="626"/>
    </location>
</feature>
<comment type="catalytic activity">
    <reaction evidence="1">
        <text>D-mannitol(out) + N(pros)-phospho-L-histidyl-[protein] = D-mannitol 1-phosphate(in) + L-histidyl-[protein]</text>
        <dbReference type="Rhea" id="RHEA:33363"/>
        <dbReference type="Rhea" id="RHEA-COMP:9745"/>
        <dbReference type="Rhea" id="RHEA-COMP:9746"/>
        <dbReference type="ChEBI" id="CHEBI:16899"/>
        <dbReference type="ChEBI" id="CHEBI:29979"/>
        <dbReference type="ChEBI" id="CHEBI:61381"/>
        <dbReference type="ChEBI" id="CHEBI:64837"/>
        <dbReference type="EC" id="2.7.1.197"/>
    </reaction>
</comment>
<evidence type="ECO:0000256" key="25">
    <source>
        <dbReference type="SAM" id="Phobius"/>
    </source>
</evidence>
<keyword evidence="14" id="KW-0808">Transferase</keyword>
<comment type="subunit">
    <text evidence="4">Homodimer.</text>
</comment>
<dbReference type="PROSITE" id="PS51104">
    <property type="entry name" value="PTS_EIIC_TYPE_2"/>
    <property type="match status" value="1"/>
</dbReference>
<dbReference type="Pfam" id="PF02302">
    <property type="entry name" value="PTS_IIB"/>
    <property type="match status" value="1"/>
</dbReference>
<keyword evidence="15" id="KW-0598">Phosphotransferase system</keyword>
<dbReference type="Proteomes" id="UP000095488">
    <property type="component" value="Unassembled WGS sequence"/>
</dbReference>
<dbReference type="RefSeq" id="WP_055258558.1">
    <property type="nucleotide sequence ID" value="NZ_CABIXL010000003.1"/>
</dbReference>
<evidence type="ECO:0000256" key="21">
    <source>
        <dbReference type="ARBA" id="ARBA00030684"/>
    </source>
</evidence>
<dbReference type="InterPro" id="IPR036095">
    <property type="entry name" value="PTS_EIIB-like_sf"/>
</dbReference>
<evidence type="ECO:0000256" key="9">
    <source>
        <dbReference type="ARBA" id="ARBA00022448"/>
    </source>
</evidence>
<evidence type="ECO:0000256" key="6">
    <source>
        <dbReference type="ARBA" id="ARBA00014783"/>
    </source>
</evidence>
<dbReference type="PROSITE" id="PS00372">
    <property type="entry name" value="PTS_EIIA_TYPE_2_HIS"/>
    <property type="match status" value="1"/>
</dbReference>
<evidence type="ECO:0000256" key="22">
    <source>
        <dbReference type="ARBA" id="ARBA00030956"/>
    </source>
</evidence>
<dbReference type="Pfam" id="PF00359">
    <property type="entry name" value="PTS_EIIA_2"/>
    <property type="match status" value="1"/>
</dbReference>
<feature type="transmembrane region" description="Helical" evidence="25">
    <location>
        <begin position="132"/>
        <end position="153"/>
    </location>
</feature>
<keyword evidence="17" id="KW-0418">Kinase</keyword>
<dbReference type="PANTHER" id="PTHR30181:SF2">
    <property type="entry name" value="PTS SYSTEM MANNITOL-SPECIFIC EIICBA COMPONENT"/>
    <property type="match status" value="1"/>
</dbReference>
<feature type="domain" description="PTS EIIB type-2" evidence="27">
    <location>
        <begin position="373"/>
        <end position="467"/>
    </location>
</feature>
<evidence type="ECO:0000256" key="1">
    <source>
        <dbReference type="ARBA" id="ARBA00001655"/>
    </source>
</evidence>
<evidence type="ECO:0000256" key="18">
    <source>
        <dbReference type="ARBA" id="ARBA00022989"/>
    </source>
</evidence>
<evidence type="ECO:0000256" key="14">
    <source>
        <dbReference type="ARBA" id="ARBA00022679"/>
    </source>
</evidence>
<evidence type="ECO:0000256" key="8">
    <source>
        <dbReference type="ARBA" id="ARBA00021825"/>
    </source>
</evidence>
<feature type="domain" description="PTS EIIC type-2" evidence="28">
    <location>
        <begin position="15"/>
        <end position="346"/>
    </location>
</feature>
<evidence type="ECO:0000256" key="2">
    <source>
        <dbReference type="ARBA" id="ARBA00002434"/>
    </source>
</evidence>
<dbReference type="EMBL" id="CYZR01000003">
    <property type="protein sequence ID" value="CUN81905.1"/>
    <property type="molecule type" value="Genomic_DNA"/>
</dbReference>
<dbReference type="InterPro" id="IPR016152">
    <property type="entry name" value="PTrfase/Anion_transptr"/>
</dbReference>
<feature type="transmembrane region" description="Helical" evidence="25">
    <location>
        <begin position="159"/>
        <end position="184"/>
    </location>
</feature>
<keyword evidence="12" id="KW-0597">Phosphoprotein</keyword>
<keyword evidence="16 25" id="KW-0812">Transmembrane</keyword>
<dbReference type="CDD" id="cd00211">
    <property type="entry name" value="PTS_IIA_fru"/>
    <property type="match status" value="1"/>
</dbReference>
<dbReference type="InterPro" id="IPR013011">
    <property type="entry name" value="PTS_EIIB_2"/>
</dbReference>
<comment type="subcellular location">
    <subcellularLocation>
        <location evidence="3">Cell inner membrane</location>
        <topology evidence="3">Multi-pass membrane protein</topology>
    </subcellularLocation>
</comment>
<dbReference type="PROSITE" id="PS51099">
    <property type="entry name" value="PTS_EIIB_TYPE_2"/>
    <property type="match status" value="1"/>
</dbReference>
<evidence type="ECO:0000256" key="10">
    <source>
        <dbReference type="ARBA" id="ARBA00022475"/>
    </source>
</evidence>
<comment type="caution">
    <text evidence="29">The sequence shown here is derived from an EMBL/GenBank/DDBJ whole genome shotgun (WGS) entry which is preliminary data.</text>
</comment>
<proteinExistence type="predicted"/>
<dbReference type="NCBIfam" id="TIGR00851">
    <property type="entry name" value="mtlA"/>
    <property type="match status" value="1"/>
</dbReference>
<evidence type="ECO:0000259" key="26">
    <source>
        <dbReference type="PROSITE" id="PS51094"/>
    </source>
</evidence>
<evidence type="ECO:0000256" key="20">
    <source>
        <dbReference type="ARBA" id="ARBA00029908"/>
    </source>
</evidence>
<reference evidence="29 30" key="1">
    <citation type="submission" date="2015-09" db="EMBL/GenBank/DDBJ databases">
        <authorList>
            <consortium name="Pathogen Informatics"/>
            <person name="Wu L."/>
            <person name="Ma J."/>
        </authorList>
    </citation>
    <scope>NUCLEOTIDE SEQUENCE [LARGE SCALE GENOMIC DNA]</scope>
    <source>
        <strain evidence="29 30">2789STDY5834858</strain>
    </source>
</reference>
<organism evidence="29 30">
    <name type="scientific">Sarcina ventriculi</name>
    <name type="common">Clostridium ventriculi</name>
    <dbReference type="NCBI Taxonomy" id="1267"/>
    <lineage>
        <taxon>Bacteria</taxon>
        <taxon>Bacillati</taxon>
        <taxon>Bacillota</taxon>
        <taxon>Clostridia</taxon>
        <taxon>Eubacteriales</taxon>
        <taxon>Clostridiaceae</taxon>
        <taxon>Sarcina</taxon>
    </lineage>
</organism>
<keyword evidence="9" id="KW-0813">Transport</keyword>
<dbReference type="SUPFAM" id="SSF55804">
    <property type="entry name" value="Phoshotransferase/anion transport protein"/>
    <property type="match status" value="1"/>
</dbReference>
<feature type="transmembrane region" description="Helical" evidence="25">
    <location>
        <begin position="27"/>
        <end position="46"/>
    </location>
</feature>
<evidence type="ECO:0000256" key="11">
    <source>
        <dbReference type="ARBA" id="ARBA00022519"/>
    </source>
</evidence>
<dbReference type="PANTHER" id="PTHR30181">
    <property type="entry name" value="MANNITOL PERMEASE IIC COMPONENT"/>
    <property type="match status" value="1"/>
</dbReference>
<keyword evidence="13" id="KW-0762">Sugar transport</keyword>
<dbReference type="EC" id="2.7.1.197" evidence="5"/>
<name>A0ABP2ATJ0_SARVE</name>
<evidence type="ECO:0000256" key="24">
    <source>
        <dbReference type="ARBA" id="ARBA00033349"/>
    </source>
</evidence>
<gene>
    <name evidence="29" type="primary">mtlA_2</name>
    <name evidence="29" type="ORF">ERS852473_01179</name>
</gene>
<comment type="function">
    <text evidence="2">The phosphoenolpyruvate-dependent sugar phosphotransferase system (sugar PTS), a major carbohydrate active transport system, catalyzes the phosphorylation of incoming sugar substrates concomitantly with their translocation across the cell membrane. The enzyme II CmtAB PTS system is involved in D-mannitol transport.</text>
</comment>
<dbReference type="SUPFAM" id="SSF52794">
    <property type="entry name" value="PTS system IIB component-like"/>
    <property type="match status" value="1"/>
</dbReference>
<evidence type="ECO:0000256" key="5">
    <source>
        <dbReference type="ARBA" id="ARBA00011909"/>
    </source>
</evidence>
<evidence type="ECO:0000256" key="23">
    <source>
        <dbReference type="ARBA" id="ARBA00030962"/>
    </source>
</evidence>
<dbReference type="NCBIfam" id="NF011663">
    <property type="entry name" value="PRK15083.1"/>
    <property type="match status" value="1"/>
</dbReference>
<keyword evidence="18 25" id="KW-1133">Transmembrane helix</keyword>
<evidence type="ECO:0000259" key="28">
    <source>
        <dbReference type="PROSITE" id="PS51104"/>
    </source>
</evidence>
<keyword evidence="11" id="KW-0997">Cell inner membrane</keyword>
<dbReference type="InterPro" id="IPR013014">
    <property type="entry name" value="PTS_EIIC_2"/>
</dbReference>
<evidence type="ECO:0000256" key="13">
    <source>
        <dbReference type="ARBA" id="ARBA00022597"/>
    </source>
</evidence>
<dbReference type="Pfam" id="PF02378">
    <property type="entry name" value="PTS_EIIC"/>
    <property type="match status" value="1"/>
</dbReference>
<evidence type="ECO:0000259" key="27">
    <source>
        <dbReference type="PROSITE" id="PS51099"/>
    </source>
</evidence>
<dbReference type="CDD" id="cd05567">
    <property type="entry name" value="PTS_IIB_mannitol"/>
    <property type="match status" value="1"/>
</dbReference>
<evidence type="ECO:0000313" key="30">
    <source>
        <dbReference type="Proteomes" id="UP000095488"/>
    </source>
</evidence>
<evidence type="ECO:0000256" key="17">
    <source>
        <dbReference type="ARBA" id="ARBA00022777"/>
    </source>
</evidence>
<evidence type="ECO:0000313" key="29">
    <source>
        <dbReference type="EMBL" id="CUN81905.1"/>
    </source>
</evidence>
<dbReference type="InterPro" id="IPR003352">
    <property type="entry name" value="PTS_EIIC"/>
</dbReference>
<dbReference type="InterPro" id="IPR002178">
    <property type="entry name" value="PTS_EIIA_type-2_dom"/>
</dbReference>
<evidence type="ECO:0000256" key="19">
    <source>
        <dbReference type="ARBA" id="ARBA00023136"/>
    </source>
</evidence>